<gene>
    <name evidence="1" type="ORF">AVEN_76363_1</name>
</gene>
<comment type="caution">
    <text evidence="1">The sequence shown here is derived from an EMBL/GenBank/DDBJ whole genome shotgun (WGS) entry which is preliminary data.</text>
</comment>
<dbReference type="EMBL" id="BGPR01004766">
    <property type="protein sequence ID" value="GBN03109.1"/>
    <property type="molecule type" value="Genomic_DNA"/>
</dbReference>
<dbReference type="Proteomes" id="UP000499080">
    <property type="component" value="Unassembled WGS sequence"/>
</dbReference>
<protein>
    <submittedName>
        <fullName evidence="1">Uncharacterized protein</fullName>
    </submittedName>
</protein>
<accession>A0A4Y2KM08</accession>
<proteinExistence type="predicted"/>
<organism evidence="1 2">
    <name type="scientific">Araneus ventricosus</name>
    <name type="common">Orbweaver spider</name>
    <name type="synonym">Epeira ventricosa</name>
    <dbReference type="NCBI Taxonomy" id="182803"/>
    <lineage>
        <taxon>Eukaryota</taxon>
        <taxon>Metazoa</taxon>
        <taxon>Ecdysozoa</taxon>
        <taxon>Arthropoda</taxon>
        <taxon>Chelicerata</taxon>
        <taxon>Arachnida</taxon>
        <taxon>Araneae</taxon>
        <taxon>Araneomorphae</taxon>
        <taxon>Entelegynae</taxon>
        <taxon>Araneoidea</taxon>
        <taxon>Araneidae</taxon>
        <taxon>Araneus</taxon>
    </lineage>
</organism>
<sequence length="115" mass="13085">MASPSLVRKLQTVHQCRKRFGGWRDISIESCNNDDCSPWSSYRDQKAQLEDPAIKPILEKEAFIGGTTILARNRSENRQLNDTFKATGTHPSGTVFFTTKWESEMQTPIDLILPE</sequence>
<reference evidence="1 2" key="1">
    <citation type="journal article" date="2019" name="Sci. Rep.">
        <title>Orb-weaving spider Araneus ventricosus genome elucidates the spidroin gene catalogue.</title>
        <authorList>
            <person name="Kono N."/>
            <person name="Nakamura H."/>
            <person name="Ohtoshi R."/>
            <person name="Moran D.A.P."/>
            <person name="Shinohara A."/>
            <person name="Yoshida Y."/>
            <person name="Fujiwara M."/>
            <person name="Mori M."/>
            <person name="Tomita M."/>
            <person name="Arakawa K."/>
        </authorList>
    </citation>
    <scope>NUCLEOTIDE SEQUENCE [LARGE SCALE GENOMIC DNA]</scope>
</reference>
<dbReference type="AlphaFoldDB" id="A0A4Y2KM08"/>
<keyword evidence="2" id="KW-1185">Reference proteome</keyword>
<name>A0A4Y2KM08_ARAVE</name>
<evidence type="ECO:0000313" key="2">
    <source>
        <dbReference type="Proteomes" id="UP000499080"/>
    </source>
</evidence>
<evidence type="ECO:0000313" key="1">
    <source>
        <dbReference type="EMBL" id="GBN03109.1"/>
    </source>
</evidence>